<evidence type="ECO:0000313" key="2">
    <source>
        <dbReference type="Proteomes" id="UP001152888"/>
    </source>
</evidence>
<reference evidence="1" key="1">
    <citation type="submission" date="2022-03" db="EMBL/GenBank/DDBJ databases">
        <authorList>
            <person name="Sayadi A."/>
        </authorList>
    </citation>
    <scope>NUCLEOTIDE SEQUENCE</scope>
</reference>
<dbReference type="AlphaFoldDB" id="A0A9P0MFN7"/>
<comment type="caution">
    <text evidence="1">The sequence shown here is derived from an EMBL/GenBank/DDBJ whole genome shotgun (WGS) entry which is preliminary data.</text>
</comment>
<keyword evidence="2" id="KW-1185">Reference proteome</keyword>
<evidence type="ECO:0000313" key="1">
    <source>
        <dbReference type="EMBL" id="CAH2011624.1"/>
    </source>
</evidence>
<organism evidence="1 2">
    <name type="scientific">Acanthoscelides obtectus</name>
    <name type="common">Bean weevil</name>
    <name type="synonym">Bruchus obtectus</name>
    <dbReference type="NCBI Taxonomy" id="200917"/>
    <lineage>
        <taxon>Eukaryota</taxon>
        <taxon>Metazoa</taxon>
        <taxon>Ecdysozoa</taxon>
        <taxon>Arthropoda</taxon>
        <taxon>Hexapoda</taxon>
        <taxon>Insecta</taxon>
        <taxon>Pterygota</taxon>
        <taxon>Neoptera</taxon>
        <taxon>Endopterygota</taxon>
        <taxon>Coleoptera</taxon>
        <taxon>Polyphaga</taxon>
        <taxon>Cucujiformia</taxon>
        <taxon>Chrysomeloidea</taxon>
        <taxon>Chrysomelidae</taxon>
        <taxon>Bruchinae</taxon>
        <taxon>Bruchini</taxon>
        <taxon>Acanthoscelides</taxon>
    </lineage>
</organism>
<sequence>MRRVIEEVDAAKTSLGNVLLYLNIITLIREPLF</sequence>
<name>A0A9P0MFN7_ACAOB</name>
<proteinExistence type="predicted"/>
<dbReference type="EMBL" id="CAKOFQ010008094">
    <property type="protein sequence ID" value="CAH2011624.1"/>
    <property type="molecule type" value="Genomic_DNA"/>
</dbReference>
<protein>
    <submittedName>
        <fullName evidence="1">Uncharacterized protein</fullName>
    </submittedName>
</protein>
<gene>
    <name evidence="1" type="ORF">ACAOBT_LOCUS32293</name>
</gene>
<accession>A0A9P0MFN7</accession>
<dbReference type="Proteomes" id="UP001152888">
    <property type="component" value="Unassembled WGS sequence"/>
</dbReference>